<keyword evidence="2" id="KW-1185">Reference proteome</keyword>
<dbReference type="InterPro" id="IPR027417">
    <property type="entry name" value="P-loop_NTPase"/>
</dbReference>
<proteinExistence type="predicted"/>
<dbReference type="GO" id="GO:0009102">
    <property type="term" value="P:biotin biosynthetic process"/>
    <property type="evidence" value="ECO:0007669"/>
    <property type="project" value="UniProtKB-UniPathway"/>
</dbReference>
<dbReference type="PANTHER" id="PTHR43210:SF5">
    <property type="entry name" value="DETHIOBIOTIN SYNTHETASE"/>
    <property type="match status" value="1"/>
</dbReference>
<feature type="non-terminal residue" evidence="1">
    <location>
        <position position="142"/>
    </location>
</feature>
<evidence type="ECO:0000313" key="2">
    <source>
        <dbReference type="Proteomes" id="UP000246171"/>
    </source>
</evidence>
<dbReference type="AlphaFoldDB" id="A0A317VWU0"/>
<dbReference type="Proteomes" id="UP000246171">
    <property type="component" value="Unassembled WGS sequence"/>
</dbReference>
<dbReference type="GO" id="GO:0004141">
    <property type="term" value="F:dethiobiotin synthase activity"/>
    <property type="evidence" value="ECO:0007669"/>
    <property type="project" value="InterPro"/>
</dbReference>
<dbReference type="CDD" id="cd03109">
    <property type="entry name" value="DTBS"/>
    <property type="match status" value="1"/>
</dbReference>
<dbReference type="VEuPathDB" id="FungiDB:BO83DRAFT_356128"/>
<dbReference type="Pfam" id="PF13500">
    <property type="entry name" value="AAA_26"/>
    <property type="match status" value="1"/>
</dbReference>
<dbReference type="Gene3D" id="3.40.50.300">
    <property type="entry name" value="P-loop containing nucleotide triphosphate hydrolases"/>
    <property type="match status" value="1"/>
</dbReference>
<dbReference type="GO" id="GO:0000287">
    <property type="term" value="F:magnesium ion binding"/>
    <property type="evidence" value="ECO:0007669"/>
    <property type="project" value="InterPro"/>
</dbReference>
<reference evidence="1" key="1">
    <citation type="submission" date="2016-12" db="EMBL/GenBank/DDBJ databases">
        <title>The genomes of Aspergillus section Nigri reveals drivers in fungal speciation.</title>
        <authorList>
            <consortium name="DOE Joint Genome Institute"/>
            <person name="Vesth T.C."/>
            <person name="Nybo J."/>
            <person name="Theobald S."/>
            <person name="Brandl J."/>
            <person name="Frisvad J.C."/>
            <person name="Nielsen K.F."/>
            <person name="Lyhne E.K."/>
            <person name="Kogle M.E."/>
            <person name="Kuo A."/>
            <person name="Riley R."/>
            <person name="Clum A."/>
            <person name="Nolan M."/>
            <person name="Lipzen A."/>
            <person name="Salamov A."/>
            <person name="Henrissat B."/>
            <person name="Wiebenga A."/>
            <person name="De vries R.P."/>
            <person name="Grigoriev I.V."/>
            <person name="Mortensen U.H."/>
            <person name="Andersen M.R."/>
            <person name="Baker S.E."/>
        </authorList>
    </citation>
    <scope>NUCLEOTIDE SEQUENCE</scope>
    <source>
        <strain evidence="1">CBS 122712</strain>
    </source>
</reference>
<dbReference type="UniPathway" id="UPA00078"/>
<evidence type="ECO:0008006" key="3">
    <source>
        <dbReference type="Google" id="ProtNLM"/>
    </source>
</evidence>
<evidence type="ECO:0000313" key="1">
    <source>
        <dbReference type="EMBL" id="PWY78763.1"/>
    </source>
</evidence>
<protein>
    <recommendedName>
        <fullName evidence="3">P-loop containing nucleoside triphosphate hydrolase protein</fullName>
    </recommendedName>
</protein>
<dbReference type="GeneID" id="37051144"/>
<sequence length="142" mass="15241">MPPVGAALWRSLRAHQVYGANTDVGKTIVSTVLCNAIQRLNSQSPAAFLKPVSTGPLDDADDRHIRRYAPGTLTKCLYQFDEPVSPHIAAKQKQLTIPRDDDIITSVHQTLSDWAAKGIDFALVETAGGVHSPGPNGNSQAD</sequence>
<accession>A0A317VWU0</accession>
<dbReference type="EMBL" id="MSFU01000006">
    <property type="protein sequence ID" value="PWY78763.1"/>
    <property type="molecule type" value="Genomic_DNA"/>
</dbReference>
<gene>
    <name evidence="1" type="ORF">BO83DRAFT_356128</name>
</gene>
<dbReference type="RefSeq" id="XP_025390555.1">
    <property type="nucleotide sequence ID" value="XM_025529182.1"/>
</dbReference>
<comment type="caution">
    <text evidence="1">The sequence shown here is derived from an EMBL/GenBank/DDBJ whole genome shotgun (WGS) entry which is preliminary data.</text>
</comment>
<dbReference type="GO" id="GO:0005829">
    <property type="term" value="C:cytosol"/>
    <property type="evidence" value="ECO:0007669"/>
    <property type="project" value="TreeGrafter"/>
</dbReference>
<dbReference type="OrthoDB" id="425114at2759"/>
<dbReference type="InterPro" id="IPR004472">
    <property type="entry name" value="DTB_synth_BioD"/>
</dbReference>
<dbReference type="GO" id="GO:0005524">
    <property type="term" value="F:ATP binding"/>
    <property type="evidence" value="ECO:0007669"/>
    <property type="project" value="InterPro"/>
</dbReference>
<dbReference type="PANTHER" id="PTHR43210">
    <property type="entry name" value="DETHIOBIOTIN SYNTHETASE"/>
    <property type="match status" value="1"/>
</dbReference>
<name>A0A317VWU0_ASPEC</name>
<organism evidence="1 2">
    <name type="scientific">Aspergillus eucalypticola (strain CBS 122712 / IBT 29274)</name>
    <dbReference type="NCBI Taxonomy" id="1448314"/>
    <lineage>
        <taxon>Eukaryota</taxon>
        <taxon>Fungi</taxon>
        <taxon>Dikarya</taxon>
        <taxon>Ascomycota</taxon>
        <taxon>Pezizomycotina</taxon>
        <taxon>Eurotiomycetes</taxon>
        <taxon>Eurotiomycetidae</taxon>
        <taxon>Eurotiales</taxon>
        <taxon>Aspergillaceae</taxon>
        <taxon>Aspergillus</taxon>
        <taxon>Aspergillus subgen. Circumdati</taxon>
    </lineage>
</organism>
<dbReference type="SUPFAM" id="SSF52540">
    <property type="entry name" value="P-loop containing nucleoside triphosphate hydrolases"/>
    <property type="match status" value="1"/>
</dbReference>